<organism evidence="1 2">
    <name type="scientific">Caenorhabditis angaria</name>
    <dbReference type="NCBI Taxonomy" id="860376"/>
    <lineage>
        <taxon>Eukaryota</taxon>
        <taxon>Metazoa</taxon>
        <taxon>Ecdysozoa</taxon>
        <taxon>Nematoda</taxon>
        <taxon>Chromadorea</taxon>
        <taxon>Rhabditida</taxon>
        <taxon>Rhabditina</taxon>
        <taxon>Rhabditomorpha</taxon>
        <taxon>Rhabditoidea</taxon>
        <taxon>Rhabditidae</taxon>
        <taxon>Peloderinae</taxon>
        <taxon>Caenorhabditis</taxon>
    </lineage>
</organism>
<dbReference type="EMBL" id="CANHGI010000006">
    <property type="protein sequence ID" value="CAI5456107.1"/>
    <property type="molecule type" value="Genomic_DNA"/>
</dbReference>
<protein>
    <submittedName>
        <fullName evidence="1">Uncharacterized protein</fullName>
    </submittedName>
</protein>
<accession>A0A9P1J4F7</accession>
<dbReference type="AlphaFoldDB" id="A0A9P1J4F7"/>
<comment type="caution">
    <text evidence="1">The sequence shown here is derived from an EMBL/GenBank/DDBJ whole genome shotgun (WGS) entry which is preliminary data.</text>
</comment>
<proteinExistence type="predicted"/>
<dbReference type="Proteomes" id="UP001152747">
    <property type="component" value="Unassembled WGS sequence"/>
</dbReference>
<keyword evidence="2" id="KW-1185">Reference proteome</keyword>
<evidence type="ECO:0000313" key="2">
    <source>
        <dbReference type="Proteomes" id="UP001152747"/>
    </source>
</evidence>
<reference evidence="1" key="1">
    <citation type="submission" date="2022-11" db="EMBL/GenBank/DDBJ databases">
        <authorList>
            <person name="Kikuchi T."/>
        </authorList>
    </citation>
    <scope>NUCLEOTIDE SEQUENCE</scope>
    <source>
        <strain evidence="1">PS1010</strain>
    </source>
</reference>
<evidence type="ECO:0000313" key="1">
    <source>
        <dbReference type="EMBL" id="CAI5456107.1"/>
    </source>
</evidence>
<gene>
    <name evidence="1" type="ORF">CAMP_LOCUS18744</name>
</gene>
<sequence>MEGLNCDDINLIDSVNNAGAGCIRHFEHNYEMICFSTTSKTLQSIGHVIMYMSNAAHPDNILLHCSIKLFQEQLNSSFLSLYTYSEPDYIEEMERQIILLQHHLNFILRDLEQLRRIEHRLL</sequence>
<name>A0A9P1J4F7_9PELO</name>